<evidence type="ECO:0000313" key="7">
    <source>
        <dbReference type="EMBL" id="BBE20619.1"/>
    </source>
</evidence>
<gene>
    <name evidence="7" type="ORF">AQPE_4813</name>
</gene>
<dbReference type="PANTHER" id="PTHR43133">
    <property type="entry name" value="RNA POLYMERASE ECF-TYPE SIGMA FACTO"/>
    <property type="match status" value="1"/>
</dbReference>
<dbReference type="InterPro" id="IPR013249">
    <property type="entry name" value="RNA_pol_sigma70_r4_t2"/>
</dbReference>
<protein>
    <submittedName>
        <fullName evidence="7">RNA polymerase ECF-type sigma factor</fullName>
    </submittedName>
</protein>
<dbReference type="InterPro" id="IPR039425">
    <property type="entry name" value="RNA_pol_sigma-70-like"/>
</dbReference>
<feature type="domain" description="RNA polymerase sigma-70 region 2" evidence="5">
    <location>
        <begin position="26"/>
        <end position="92"/>
    </location>
</feature>
<feature type="domain" description="RNA polymerase sigma factor 70 region 4 type 2" evidence="6">
    <location>
        <begin position="119"/>
        <end position="170"/>
    </location>
</feature>
<name>A0A5K7SGL8_9BACT</name>
<dbReference type="PANTHER" id="PTHR43133:SF46">
    <property type="entry name" value="RNA POLYMERASE SIGMA-70 FACTOR ECF SUBFAMILY"/>
    <property type="match status" value="1"/>
</dbReference>
<evidence type="ECO:0000256" key="3">
    <source>
        <dbReference type="ARBA" id="ARBA00023082"/>
    </source>
</evidence>
<comment type="similarity">
    <text evidence="1">Belongs to the sigma-70 factor family. ECF subfamily.</text>
</comment>
<keyword evidence="8" id="KW-1185">Reference proteome</keyword>
<dbReference type="Pfam" id="PF04542">
    <property type="entry name" value="Sigma70_r2"/>
    <property type="match status" value="1"/>
</dbReference>
<dbReference type="GO" id="GO:0006352">
    <property type="term" value="P:DNA-templated transcription initiation"/>
    <property type="evidence" value="ECO:0007669"/>
    <property type="project" value="InterPro"/>
</dbReference>
<dbReference type="InterPro" id="IPR013324">
    <property type="entry name" value="RNA_pol_sigma_r3/r4-like"/>
</dbReference>
<dbReference type="InterPro" id="IPR007627">
    <property type="entry name" value="RNA_pol_sigma70_r2"/>
</dbReference>
<dbReference type="NCBIfam" id="TIGR02937">
    <property type="entry name" value="sigma70-ECF"/>
    <property type="match status" value="1"/>
</dbReference>
<dbReference type="Pfam" id="PF08281">
    <property type="entry name" value="Sigma70_r4_2"/>
    <property type="match status" value="1"/>
</dbReference>
<dbReference type="KEGG" id="anf:AQPE_4813"/>
<dbReference type="AlphaFoldDB" id="A0A5K7SGL8"/>
<dbReference type="InterPro" id="IPR036388">
    <property type="entry name" value="WH-like_DNA-bd_sf"/>
</dbReference>
<dbReference type="SUPFAM" id="SSF88946">
    <property type="entry name" value="Sigma2 domain of RNA polymerase sigma factors"/>
    <property type="match status" value="1"/>
</dbReference>
<reference evidence="7" key="1">
    <citation type="journal article" date="2020" name="Int. J. Syst. Evol. Microbiol.">
        <title>Aquipluma nitroreducens gen. nov. sp. nov., a novel facultatively anaerobic bacterium isolated from a freshwater lake.</title>
        <authorList>
            <person name="Watanabe M."/>
            <person name="Kojima H."/>
            <person name="Fukui M."/>
        </authorList>
    </citation>
    <scope>NUCLEOTIDE SEQUENCE</scope>
    <source>
        <strain evidence="7">MeG22</strain>
    </source>
</reference>
<evidence type="ECO:0000259" key="5">
    <source>
        <dbReference type="Pfam" id="PF04542"/>
    </source>
</evidence>
<dbReference type="GO" id="GO:0016987">
    <property type="term" value="F:sigma factor activity"/>
    <property type="evidence" value="ECO:0007669"/>
    <property type="project" value="UniProtKB-KW"/>
</dbReference>
<dbReference type="EMBL" id="AP018694">
    <property type="protein sequence ID" value="BBE20619.1"/>
    <property type="molecule type" value="Genomic_DNA"/>
</dbReference>
<evidence type="ECO:0000259" key="6">
    <source>
        <dbReference type="Pfam" id="PF08281"/>
    </source>
</evidence>
<evidence type="ECO:0000256" key="1">
    <source>
        <dbReference type="ARBA" id="ARBA00010641"/>
    </source>
</evidence>
<dbReference type="Gene3D" id="1.10.10.10">
    <property type="entry name" value="Winged helix-like DNA-binding domain superfamily/Winged helix DNA-binding domain"/>
    <property type="match status" value="1"/>
</dbReference>
<dbReference type="GO" id="GO:0003677">
    <property type="term" value="F:DNA binding"/>
    <property type="evidence" value="ECO:0007669"/>
    <property type="project" value="InterPro"/>
</dbReference>
<dbReference type="RefSeq" id="WP_318348746.1">
    <property type="nucleotide sequence ID" value="NZ_AP018694.1"/>
</dbReference>
<organism evidence="7 8">
    <name type="scientific">Aquipluma nitroreducens</name>
    <dbReference type="NCBI Taxonomy" id="2010828"/>
    <lineage>
        <taxon>Bacteria</taxon>
        <taxon>Pseudomonadati</taxon>
        <taxon>Bacteroidota</taxon>
        <taxon>Bacteroidia</taxon>
        <taxon>Marinilabiliales</taxon>
        <taxon>Prolixibacteraceae</taxon>
        <taxon>Aquipluma</taxon>
    </lineage>
</organism>
<dbReference type="InterPro" id="IPR013325">
    <property type="entry name" value="RNA_pol_sigma_r2"/>
</dbReference>
<dbReference type="Proteomes" id="UP001193389">
    <property type="component" value="Chromosome"/>
</dbReference>
<keyword evidence="2" id="KW-0805">Transcription regulation</keyword>
<dbReference type="InterPro" id="IPR014284">
    <property type="entry name" value="RNA_pol_sigma-70_dom"/>
</dbReference>
<keyword evidence="4" id="KW-0804">Transcription</keyword>
<sequence>MSQTAFIHQDLIADSIKGSKKARYQLYQLYSKAMFNVCFRMMNNREDAEDMLQEAFVQAFQKLESFRNESSFGTWIKTITVHTCINALNKRKLDIRYIDDLHRFETAEEEPEEALYTTENILEAMNQLPEGGRIVFSLYLLEGYDHGEISQILNITESTSKTQYMRAKRRVYEIMKQTKASTI</sequence>
<dbReference type="SUPFAM" id="SSF88659">
    <property type="entry name" value="Sigma3 and sigma4 domains of RNA polymerase sigma factors"/>
    <property type="match status" value="1"/>
</dbReference>
<dbReference type="Gene3D" id="1.10.1740.10">
    <property type="match status" value="1"/>
</dbReference>
<accession>A0A5K7SGL8</accession>
<evidence type="ECO:0000256" key="2">
    <source>
        <dbReference type="ARBA" id="ARBA00023015"/>
    </source>
</evidence>
<proteinExistence type="inferred from homology"/>
<keyword evidence="3" id="KW-0731">Sigma factor</keyword>
<evidence type="ECO:0000313" key="8">
    <source>
        <dbReference type="Proteomes" id="UP001193389"/>
    </source>
</evidence>
<evidence type="ECO:0000256" key="4">
    <source>
        <dbReference type="ARBA" id="ARBA00023163"/>
    </source>
</evidence>